<feature type="domain" description="MACPF" evidence="7">
    <location>
        <begin position="1"/>
        <end position="318"/>
    </location>
</feature>
<dbReference type="PROSITE" id="PS51412">
    <property type="entry name" value="MACPF_2"/>
    <property type="match status" value="2"/>
</dbReference>
<gene>
    <name evidence="8" type="ORF">OVA965_LOCUS21697</name>
    <name evidence="9" type="ORF">TMI583_LOCUS22403</name>
</gene>
<sequence>MINLNEPSASDNLKFRLFNLDDGLGKIYSFDADGVEHNYTTSRYVQVTTINMKTKVAVETISKTYQEFRQSYFQSYSFDVAIPIPLGAAKIDISFGYHRTLSRAYEKITKEISSDWWGIYNVHLGPTYLLKFDPLFTAALDKLVSEPTTSKDQAYYNRLIETFGTHYVSAVIVGGLGNLYIYITSSYAREYSRSAVEEGIKVGFGVAMDNGLVGAGVNGVYNWGKEKSSLTEEFKQNSEMQTKFIPAVVISPQNERRQWDVWKEQVLSNPAVVNRTLCPLVDLLIDYPDEVQKHLQATIDYYLLNGVLPTLDQVLSSKFRRKKRAFVNFDQAKPVPGLDVVGCGFDIGGIESRQCLFDLSTGTNTTLWVDVYNNDKTYTVPPNFFVSDKRDVNAMYESRLFKTLDEFFQMSIYSIQEDDDGFFGFGATSKRIDVIEKYRQFYDYKYQMAWTRRQISMYTLALTTFPTPQFNDMTQLAIDELPDTFDNGSISNIKKWKAFFHAYGTHFVASSDMGGLLWAEDYFEGCLITKYSERWVREQVRRSYWFFGDETYSEHYTMNVDQIYKKYSSSMSKLIGGIDNNPGEASSVEPYIINAWISTLKNYPQPINYRLLPIYTLLPKGDKKETMKNATYYFRSQAAADENLYIQRLQTHPNPLPLPKLDCSPTARRRKRAVTSSAFDLTAARKSLCPVVGFRGTFCPGDPAWNISSTNSSDAPKALSLLPQRDLPKGVGMAIDFSTGNVLLPALRLTYPLSPSSDFLWKDPHSGRVFILPNEVNLTRLNDDLLDVNVSSYSTPTEFTDAWLRLGADGDWSTSLLSNLQDISDIDSTYFLDDQGTAIAQNYSKLYNLRVKAIDDPASLPLNSYAHTAINALTATYDEDLYNAFFNAWGTHVAVETTVGGVTEKQILFQKCLSSSAARLNLKAELLSKRPCISEDYHKWRKPFSDHRIGGNVDLIQDTNEWFRTLAYAPAMISVKRYVSWADIVTNRSVKQNLQGAIIRRINNANEDRQEQVNKVFEQRKLINIPANLILWRVTQIGDLRVVALRQNGIGGGQTPFKNYDLVGNWVRRGCSEIINNHCGLLALYSVHRVQLCTRCRVFCADEMNTDLDSHCTCPSLIENNCPSYSETGPYQPYCNNEG</sequence>
<evidence type="ECO:0000256" key="2">
    <source>
        <dbReference type="ARBA" id="ARBA00004613"/>
    </source>
</evidence>
<dbReference type="InterPro" id="IPR052784">
    <property type="entry name" value="Perforin-1_pore-forming"/>
</dbReference>
<accession>A0A8S2EIK1</accession>
<reference evidence="8" key="1">
    <citation type="submission" date="2021-02" db="EMBL/GenBank/DDBJ databases">
        <authorList>
            <person name="Nowell W R."/>
        </authorList>
    </citation>
    <scope>NUCLEOTIDE SEQUENCE</scope>
</reference>
<dbReference type="PANTHER" id="PTHR46096:SF3">
    <property type="entry name" value="PERFORIN-1"/>
    <property type="match status" value="1"/>
</dbReference>
<proteinExistence type="predicted"/>
<keyword evidence="3" id="KW-0964">Secreted</keyword>
<comment type="caution">
    <text evidence="8">The sequence shown here is derived from an EMBL/GenBank/DDBJ whole genome shotgun (WGS) entry which is preliminary data.</text>
</comment>
<evidence type="ECO:0000259" key="7">
    <source>
        <dbReference type="PROSITE" id="PS51412"/>
    </source>
</evidence>
<dbReference type="Proteomes" id="UP000677228">
    <property type="component" value="Unassembled WGS sequence"/>
</dbReference>
<keyword evidence="6" id="KW-1015">Disulfide bond</keyword>
<dbReference type="GO" id="GO:0051607">
    <property type="term" value="P:defense response to virus"/>
    <property type="evidence" value="ECO:0007669"/>
    <property type="project" value="TreeGrafter"/>
</dbReference>
<protein>
    <recommendedName>
        <fullName evidence="7">MACPF domain-containing protein</fullName>
    </recommendedName>
</protein>
<feature type="domain" description="MACPF" evidence="7">
    <location>
        <begin position="324"/>
        <end position="648"/>
    </location>
</feature>
<dbReference type="InterPro" id="IPR020863">
    <property type="entry name" value="MACPF_CS"/>
</dbReference>
<dbReference type="Proteomes" id="UP000682733">
    <property type="component" value="Unassembled WGS sequence"/>
</dbReference>
<evidence type="ECO:0000256" key="1">
    <source>
        <dbReference type="ARBA" id="ARBA00004370"/>
    </source>
</evidence>
<keyword evidence="5" id="KW-0472">Membrane</keyword>
<dbReference type="GO" id="GO:0016020">
    <property type="term" value="C:membrane"/>
    <property type="evidence" value="ECO:0007669"/>
    <property type="project" value="UniProtKB-SubCell"/>
</dbReference>
<dbReference type="EMBL" id="CAJOBA010031989">
    <property type="protein sequence ID" value="CAF3961789.1"/>
    <property type="molecule type" value="Genomic_DNA"/>
</dbReference>
<keyword evidence="4" id="KW-0732">Signal</keyword>
<name>A0A8S2EIK1_9BILA</name>
<evidence type="ECO:0000256" key="5">
    <source>
        <dbReference type="ARBA" id="ARBA00023136"/>
    </source>
</evidence>
<dbReference type="AlphaFoldDB" id="A0A8S2EIK1"/>
<evidence type="ECO:0000256" key="3">
    <source>
        <dbReference type="ARBA" id="ARBA00022525"/>
    </source>
</evidence>
<dbReference type="GO" id="GO:0022829">
    <property type="term" value="F:wide pore channel activity"/>
    <property type="evidence" value="ECO:0007669"/>
    <property type="project" value="TreeGrafter"/>
</dbReference>
<evidence type="ECO:0000313" key="10">
    <source>
        <dbReference type="Proteomes" id="UP000677228"/>
    </source>
</evidence>
<dbReference type="EMBL" id="CAJNOK010011975">
    <property type="protein sequence ID" value="CAF1152929.1"/>
    <property type="molecule type" value="Genomic_DNA"/>
</dbReference>
<dbReference type="PANTHER" id="PTHR46096">
    <property type="entry name" value="PERFORIN-1"/>
    <property type="match status" value="1"/>
</dbReference>
<dbReference type="GO" id="GO:0005576">
    <property type="term" value="C:extracellular region"/>
    <property type="evidence" value="ECO:0007669"/>
    <property type="project" value="UniProtKB-SubCell"/>
</dbReference>
<evidence type="ECO:0000313" key="9">
    <source>
        <dbReference type="EMBL" id="CAF3961789.1"/>
    </source>
</evidence>
<evidence type="ECO:0000313" key="8">
    <source>
        <dbReference type="EMBL" id="CAF1152929.1"/>
    </source>
</evidence>
<evidence type="ECO:0000256" key="6">
    <source>
        <dbReference type="ARBA" id="ARBA00023157"/>
    </source>
</evidence>
<dbReference type="InterPro" id="IPR020864">
    <property type="entry name" value="MACPF"/>
</dbReference>
<dbReference type="SMART" id="SM00457">
    <property type="entry name" value="MACPF"/>
    <property type="match status" value="2"/>
</dbReference>
<dbReference type="Pfam" id="PF01823">
    <property type="entry name" value="MACPF"/>
    <property type="match status" value="3"/>
</dbReference>
<evidence type="ECO:0000256" key="4">
    <source>
        <dbReference type="ARBA" id="ARBA00022729"/>
    </source>
</evidence>
<comment type="subcellular location">
    <subcellularLocation>
        <location evidence="1">Membrane</location>
    </subcellularLocation>
    <subcellularLocation>
        <location evidence="2">Secreted</location>
    </subcellularLocation>
</comment>
<dbReference type="PROSITE" id="PS00279">
    <property type="entry name" value="MACPF_1"/>
    <property type="match status" value="1"/>
</dbReference>
<organism evidence="8 10">
    <name type="scientific">Didymodactylos carnosus</name>
    <dbReference type="NCBI Taxonomy" id="1234261"/>
    <lineage>
        <taxon>Eukaryota</taxon>
        <taxon>Metazoa</taxon>
        <taxon>Spiralia</taxon>
        <taxon>Gnathifera</taxon>
        <taxon>Rotifera</taxon>
        <taxon>Eurotatoria</taxon>
        <taxon>Bdelloidea</taxon>
        <taxon>Philodinida</taxon>
        <taxon>Philodinidae</taxon>
        <taxon>Didymodactylos</taxon>
    </lineage>
</organism>